<dbReference type="Gene3D" id="1.25.40.20">
    <property type="entry name" value="Ankyrin repeat-containing domain"/>
    <property type="match status" value="1"/>
</dbReference>
<sequence>MGPNSEDIKNGNINRIVELLENGMDVNEEIVVGNSKELPINYALENRQFDIVRLLADNGAILNDESNPVIVTAARYGNEEIIRYLLSKGADINATNRFESSALEEAISWNNDIDLKIFVDSGIDMNEHGGKALRSAAFNGNLQVVQFLVREGANINYCGPGLHSNPTPLHVAVSKGHTDIVDFLLENGADLSIQDRYGARPYVCAKEAKNDLFASKIKLLEPIEWHDAHKRKEELISMGLRKEIVDFLGTENKTIQLKESTCAEFVEFRTIFEVTSFRWKDYVVLDLLREVVGYDALGVLLWAPEENKFAFLDVDHEQFGFIPDLTWDEFINNSAVYIDGILTGEYEDDSEDEWY</sequence>
<evidence type="ECO:0000256" key="1">
    <source>
        <dbReference type="PROSITE-ProRule" id="PRU00023"/>
    </source>
</evidence>
<dbReference type="RefSeq" id="WP_373948868.1">
    <property type="nucleotide sequence ID" value="NZ_JBHDLN010000002.1"/>
</dbReference>
<dbReference type="PROSITE" id="PS50088">
    <property type="entry name" value="ANK_REPEAT"/>
    <property type="match status" value="3"/>
</dbReference>
<evidence type="ECO:0000313" key="3">
    <source>
        <dbReference type="Proteomes" id="UP001575622"/>
    </source>
</evidence>
<feature type="repeat" description="ANK" evidence="1">
    <location>
        <begin position="164"/>
        <end position="196"/>
    </location>
</feature>
<protein>
    <submittedName>
        <fullName evidence="2">Ankyrin repeat domain-containing protein</fullName>
    </submittedName>
</protein>
<dbReference type="InterPro" id="IPR052801">
    <property type="entry name" value="Ankyrin-EF-hand"/>
</dbReference>
<dbReference type="PANTHER" id="PTHR24127:SF1">
    <property type="entry name" value="ANKYRIN REPEAT AND EF-HAND DOMAIN-CONTAINING PROTEIN 1"/>
    <property type="match status" value="1"/>
</dbReference>
<dbReference type="SMART" id="SM00248">
    <property type="entry name" value="ANK"/>
    <property type="match status" value="5"/>
</dbReference>
<name>A0ABV4UUS5_9BACL</name>
<keyword evidence="3" id="KW-1185">Reference proteome</keyword>
<gene>
    <name evidence="2" type="ORF">ACEU3E_04405</name>
</gene>
<feature type="repeat" description="ANK" evidence="1">
    <location>
        <begin position="65"/>
        <end position="97"/>
    </location>
</feature>
<proteinExistence type="predicted"/>
<dbReference type="Proteomes" id="UP001575622">
    <property type="component" value="Unassembled WGS sequence"/>
</dbReference>
<dbReference type="Pfam" id="PF12796">
    <property type="entry name" value="Ank_2"/>
    <property type="match status" value="2"/>
</dbReference>
<dbReference type="InterPro" id="IPR036770">
    <property type="entry name" value="Ankyrin_rpt-contain_sf"/>
</dbReference>
<evidence type="ECO:0000313" key="2">
    <source>
        <dbReference type="EMBL" id="MFB0841400.1"/>
    </source>
</evidence>
<dbReference type="InterPro" id="IPR002110">
    <property type="entry name" value="Ankyrin_rpt"/>
</dbReference>
<reference evidence="2 3" key="1">
    <citation type="submission" date="2024-09" db="EMBL/GenBank/DDBJ databases">
        <authorList>
            <person name="Makale K.P.P."/>
            <person name="Makhzoum A."/>
            <person name="Rantong G."/>
            <person name="Rahube T.O."/>
        </authorList>
    </citation>
    <scope>NUCLEOTIDE SEQUENCE [LARGE SCALE GENOMIC DNA]</scope>
    <source>
        <strain evidence="2 3">KM_D13</strain>
    </source>
</reference>
<comment type="caution">
    <text evidence="2">The sequence shown here is derived from an EMBL/GenBank/DDBJ whole genome shotgun (WGS) entry which is preliminary data.</text>
</comment>
<dbReference type="EMBL" id="JBHDLN010000002">
    <property type="protein sequence ID" value="MFB0841400.1"/>
    <property type="molecule type" value="Genomic_DNA"/>
</dbReference>
<accession>A0ABV4UUS5</accession>
<feature type="repeat" description="ANK" evidence="1">
    <location>
        <begin position="128"/>
        <end position="160"/>
    </location>
</feature>
<dbReference type="PROSITE" id="PS50297">
    <property type="entry name" value="ANK_REP_REGION"/>
    <property type="match status" value="3"/>
</dbReference>
<keyword evidence="1" id="KW-0040">ANK repeat</keyword>
<organism evidence="2 3">
    <name type="scientific">Paenibacillus oleatilyticus</name>
    <dbReference type="NCBI Taxonomy" id="2594886"/>
    <lineage>
        <taxon>Bacteria</taxon>
        <taxon>Bacillati</taxon>
        <taxon>Bacillota</taxon>
        <taxon>Bacilli</taxon>
        <taxon>Bacillales</taxon>
        <taxon>Paenibacillaceae</taxon>
        <taxon>Paenibacillus</taxon>
    </lineage>
</organism>
<dbReference type="PANTHER" id="PTHR24127">
    <property type="entry name" value="ANKYRIN REPEAT AND EF-HAND DOMAIN-CONTAINING PROTEIN 1"/>
    <property type="match status" value="1"/>
</dbReference>
<dbReference type="SUPFAM" id="SSF48403">
    <property type="entry name" value="Ankyrin repeat"/>
    <property type="match status" value="1"/>
</dbReference>